<keyword evidence="3" id="KW-0812">Transmembrane</keyword>
<dbReference type="PROSITE" id="PS00061">
    <property type="entry name" value="ADH_SHORT"/>
    <property type="match status" value="1"/>
</dbReference>
<dbReference type="InterPro" id="IPR020904">
    <property type="entry name" value="Sc_DH/Rdtase_CS"/>
</dbReference>
<evidence type="ECO:0000256" key="3">
    <source>
        <dbReference type="SAM" id="Phobius"/>
    </source>
</evidence>
<dbReference type="OrthoDB" id="335726at2"/>
<dbReference type="RefSeq" id="WP_068999571.1">
    <property type="nucleotide sequence ID" value="NZ_MDTQ01000001.1"/>
</dbReference>
<dbReference type="InterPro" id="IPR036291">
    <property type="entry name" value="NAD(P)-bd_dom_sf"/>
</dbReference>
<evidence type="ECO:0000256" key="1">
    <source>
        <dbReference type="ARBA" id="ARBA00006484"/>
    </source>
</evidence>
<dbReference type="STRING" id="197479.BFW38_14670"/>
<keyword evidence="3" id="KW-1133">Transmembrane helix</keyword>
<dbReference type="InterPro" id="IPR002347">
    <property type="entry name" value="SDR_fam"/>
</dbReference>
<comment type="similarity">
    <text evidence="1">Belongs to the short-chain dehydrogenases/reductases (SDR) family.</text>
</comment>
<dbReference type="PRINTS" id="PR00081">
    <property type="entry name" value="GDHRDH"/>
</dbReference>
<evidence type="ECO:0000313" key="6">
    <source>
        <dbReference type="Proteomes" id="UP000094291"/>
    </source>
</evidence>
<dbReference type="PANTHER" id="PTHR44196">
    <property type="entry name" value="DEHYDROGENASE/REDUCTASE SDR FAMILY MEMBER 7B"/>
    <property type="match status" value="1"/>
</dbReference>
<sequence length="257" mass="27936">MAKTNRLPADARIWITGASSGIGAAVAQRLLRQGYRLVLSGRRREPLDAIAQTAPASQTLVLPLDITDLAAVQAAGTQIQQHWGALDAAVLNAGTCEYLDARQFDSTLVRHVMETNVMGLVHCIEASLPLLRQGRDPLLMAVSSAAAYCPLPRAEAYGASKAAVSHFIESLRNDLSPQGIDVSVVYPGFVETPLTERNDFAMPMQVDADTAAAHIQRGLEQHRRQVRFPGFFVALVQALGALPLSLRFWLTRKMVRS</sequence>
<feature type="domain" description="Ketoreductase" evidence="4">
    <location>
        <begin position="11"/>
        <end position="193"/>
    </location>
</feature>
<dbReference type="Pfam" id="PF00106">
    <property type="entry name" value="adh_short"/>
    <property type="match status" value="1"/>
</dbReference>
<evidence type="ECO:0000256" key="2">
    <source>
        <dbReference type="ARBA" id="ARBA00023002"/>
    </source>
</evidence>
<comment type="caution">
    <text evidence="5">The sequence shown here is derived from an EMBL/GenBank/DDBJ whole genome shotgun (WGS) entry which is preliminary data.</text>
</comment>
<dbReference type="InterPro" id="IPR057326">
    <property type="entry name" value="KR_dom"/>
</dbReference>
<evidence type="ECO:0000313" key="5">
    <source>
        <dbReference type="EMBL" id="ODC04587.1"/>
    </source>
</evidence>
<keyword evidence="3" id="KW-0472">Membrane</keyword>
<reference evidence="5 6" key="1">
    <citation type="submission" date="2016-08" db="EMBL/GenBank/DDBJ databases">
        <authorList>
            <person name="Seilhamer J.J."/>
        </authorList>
    </citation>
    <scope>NUCLEOTIDE SEQUENCE [LARGE SCALE GENOMIC DNA]</scope>
    <source>
        <strain evidence="5 6">PH27A</strain>
    </source>
</reference>
<accession>A0A1E2VC55</accession>
<dbReference type="GO" id="GO:0016020">
    <property type="term" value="C:membrane"/>
    <property type="evidence" value="ECO:0007669"/>
    <property type="project" value="TreeGrafter"/>
</dbReference>
<dbReference type="AlphaFoldDB" id="A0A1E2VC55"/>
<dbReference type="GO" id="GO:0016491">
    <property type="term" value="F:oxidoreductase activity"/>
    <property type="evidence" value="ECO:0007669"/>
    <property type="project" value="UniProtKB-KW"/>
</dbReference>
<feature type="transmembrane region" description="Helical" evidence="3">
    <location>
        <begin position="228"/>
        <end position="250"/>
    </location>
</feature>
<organism evidence="5 6">
    <name type="scientific">Terasakiispira papahanaumokuakeensis</name>
    <dbReference type="NCBI Taxonomy" id="197479"/>
    <lineage>
        <taxon>Bacteria</taxon>
        <taxon>Pseudomonadati</taxon>
        <taxon>Pseudomonadota</taxon>
        <taxon>Gammaproteobacteria</taxon>
        <taxon>Oceanospirillales</taxon>
        <taxon>Terasakiispira</taxon>
    </lineage>
</organism>
<gene>
    <name evidence="5" type="ORF">BFW38_14670</name>
</gene>
<dbReference type="Gene3D" id="3.40.50.720">
    <property type="entry name" value="NAD(P)-binding Rossmann-like Domain"/>
    <property type="match status" value="1"/>
</dbReference>
<dbReference type="SUPFAM" id="SSF51735">
    <property type="entry name" value="NAD(P)-binding Rossmann-fold domains"/>
    <property type="match status" value="1"/>
</dbReference>
<evidence type="ECO:0000259" key="4">
    <source>
        <dbReference type="SMART" id="SM00822"/>
    </source>
</evidence>
<dbReference type="PANTHER" id="PTHR44196:SF1">
    <property type="entry name" value="DEHYDROGENASE_REDUCTASE SDR FAMILY MEMBER 7B"/>
    <property type="match status" value="1"/>
</dbReference>
<dbReference type="EMBL" id="MDTQ01000001">
    <property type="protein sequence ID" value="ODC04587.1"/>
    <property type="molecule type" value="Genomic_DNA"/>
</dbReference>
<keyword evidence="6" id="KW-1185">Reference proteome</keyword>
<protein>
    <submittedName>
        <fullName evidence="5">Short-chain dehydrogenase</fullName>
    </submittedName>
</protein>
<name>A0A1E2VC55_9GAMM</name>
<dbReference type="Proteomes" id="UP000094291">
    <property type="component" value="Unassembled WGS sequence"/>
</dbReference>
<dbReference type="SMART" id="SM00822">
    <property type="entry name" value="PKS_KR"/>
    <property type="match status" value="1"/>
</dbReference>
<proteinExistence type="inferred from homology"/>
<keyword evidence="2" id="KW-0560">Oxidoreductase</keyword>